<proteinExistence type="predicted"/>
<dbReference type="AlphaFoldDB" id="A0AAE1JHC1"/>
<gene>
    <name evidence="1" type="ORF">QN277_023525</name>
</gene>
<evidence type="ECO:0000313" key="1">
    <source>
        <dbReference type="EMBL" id="KAK4270495.1"/>
    </source>
</evidence>
<dbReference type="GO" id="GO:0000724">
    <property type="term" value="P:double-strand break repair via homologous recombination"/>
    <property type="evidence" value="ECO:0007669"/>
    <property type="project" value="InterPro"/>
</dbReference>
<evidence type="ECO:0000313" key="2">
    <source>
        <dbReference type="Proteomes" id="UP001293593"/>
    </source>
</evidence>
<dbReference type="InterPro" id="IPR037489">
    <property type="entry name" value="RAD52-like"/>
</dbReference>
<sequence length="205" mass="21851">MASSISRNLISFIGIGNRPSTSPSFSCGNETPTLGAVLVRAPPRRNLRRTGLPGSLSIVSALERSNSGGDSSDGKNGGVSFSSSITRPIADILSDLNKRIPDNIVKTDVHGNPLIPWYHANRMLNLYAPGWDGQIYDVVFSNDGSVTVIYIITVIGSDGGMQRMSTGTVYPSDGLIGDPVAVAEELAFCKACVRFGLGLYLYHED</sequence>
<dbReference type="GO" id="GO:0003677">
    <property type="term" value="F:DNA binding"/>
    <property type="evidence" value="ECO:0007669"/>
    <property type="project" value="InterPro"/>
</dbReference>
<reference evidence="1" key="1">
    <citation type="submission" date="2023-10" db="EMBL/GenBank/DDBJ databases">
        <title>Chromosome-level genome of the transformable northern wattle, Acacia crassicarpa.</title>
        <authorList>
            <person name="Massaro I."/>
            <person name="Sinha N.R."/>
            <person name="Poethig S."/>
            <person name="Leichty A.R."/>
        </authorList>
    </citation>
    <scope>NUCLEOTIDE SEQUENCE</scope>
    <source>
        <strain evidence="1">Acra3RX</strain>
        <tissue evidence="1">Leaf</tissue>
    </source>
</reference>
<accession>A0AAE1JHC1</accession>
<dbReference type="PANTHER" id="PTHR34050">
    <property type="entry name" value="DNA REPAIR RAD52-LIKE PROTEIN 2, CHLOROPLASTIC"/>
    <property type="match status" value="1"/>
</dbReference>
<dbReference type="PANTHER" id="PTHR34050:SF3">
    <property type="entry name" value="DNA REPAIR RAD52-LIKE PROTEIN 2, CHLOROPLASTIC"/>
    <property type="match status" value="1"/>
</dbReference>
<comment type="caution">
    <text evidence="1">The sequence shown here is derived from an EMBL/GenBank/DDBJ whole genome shotgun (WGS) entry which is preliminary data.</text>
</comment>
<name>A0AAE1JHC1_9FABA</name>
<organism evidence="1 2">
    <name type="scientific">Acacia crassicarpa</name>
    <name type="common">northern wattle</name>
    <dbReference type="NCBI Taxonomy" id="499986"/>
    <lineage>
        <taxon>Eukaryota</taxon>
        <taxon>Viridiplantae</taxon>
        <taxon>Streptophyta</taxon>
        <taxon>Embryophyta</taxon>
        <taxon>Tracheophyta</taxon>
        <taxon>Spermatophyta</taxon>
        <taxon>Magnoliopsida</taxon>
        <taxon>eudicotyledons</taxon>
        <taxon>Gunneridae</taxon>
        <taxon>Pentapetalae</taxon>
        <taxon>rosids</taxon>
        <taxon>fabids</taxon>
        <taxon>Fabales</taxon>
        <taxon>Fabaceae</taxon>
        <taxon>Caesalpinioideae</taxon>
        <taxon>mimosoid clade</taxon>
        <taxon>Acacieae</taxon>
        <taxon>Acacia</taxon>
    </lineage>
</organism>
<dbReference type="EMBL" id="JAWXYG010000006">
    <property type="protein sequence ID" value="KAK4270495.1"/>
    <property type="molecule type" value="Genomic_DNA"/>
</dbReference>
<evidence type="ECO:0008006" key="3">
    <source>
        <dbReference type="Google" id="ProtNLM"/>
    </source>
</evidence>
<protein>
    <recommendedName>
        <fullName evidence="3">DNA repair RAD52-like protein 2, chloroplastic</fullName>
    </recommendedName>
</protein>
<keyword evidence="2" id="KW-1185">Reference proteome</keyword>
<dbReference type="Proteomes" id="UP001293593">
    <property type="component" value="Unassembled WGS sequence"/>
</dbReference>